<sequence>MGSVEQLQRQLGGFDFSNHCRNVSLLLRSAAASSSASSSTGVPSAAAAGSFRMPPLRKTGTTICGVIFQDGVVLGADTRATEGPLVADKNCNKLHKISSNIYAAGAGTAADLDHMCDWLATQVELHRLNTYAKQARVSMAVCVLSQELFKYQGHRGCAIVLGGVDIRGPSLYKIHPHGSTDSASYAAMGSGSLNAMAVLEAGFKDGMTQAEAEALVCSAITAGVMNDLGSGGNVDICIIKKDETKHIRKYASPAREAQKGVYTPYEIGTTPFFSQHIEEVRAAVAFEEDVEMVEAL</sequence>
<evidence type="ECO:0000256" key="1">
    <source>
        <dbReference type="ARBA" id="ARBA00001198"/>
    </source>
</evidence>
<dbReference type="InterPro" id="IPR016050">
    <property type="entry name" value="Proteasome_bsu_CS"/>
</dbReference>
<protein>
    <recommendedName>
        <fullName evidence="9">Proteasome subunit beta</fullName>
    </recommendedName>
</protein>
<evidence type="ECO:0000256" key="4">
    <source>
        <dbReference type="ARBA" id="ARBA00022698"/>
    </source>
</evidence>
<dbReference type="GO" id="GO:0005634">
    <property type="term" value="C:nucleus"/>
    <property type="evidence" value="ECO:0007669"/>
    <property type="project" value="UniProtKB-SubCell"/>
</dbReference>
<dbReference type="Pfam" id="PF00227">
    <property type="entry name" value="Proteasome"/>
    <property type="match status" value="1"/>
</dbReference>
<dbReference type="MEROPS" id="T01.A02"/>
<accession>H9B9R0</accession>
<keyword evidence="5" id="KW-0378">Hydrolase</keyword>
<dbReference type="GO" id="GO:0005737">
    <property type="term" value="C:cytoplasm"/>
    <property type="evidence" value="ECO:0007669"/>
    <property type="project" value="UniProtKB-SubCell"/>
</dbReference>
<evidence type="ECO:0000256" key="8">
    <source>
        <dbReference type="PIRSR" id="PIRSR600243-1"/>
    </source>
</evidence>
<keyword evidence="2 9" id="KW-0963">Cytoplasm</keyword>
<evidence type="ECO:0000256" key="5">
    <source>
        <dbReference type="ARBA" id="ARBA00022801"/>
    </source>
</evidence>
<dbReference type="PROSITE" id="PS51476">
    <property type="entry name" value="PROTEASOME_BETA_2"/>
    <property type="match status" value="1"/>
</dbReference>
<dbReference type="PRINTS" id="PR00141">
    <property type="entry name" value="PROTEASOME"/>
</dbReference>
<dbReference type="GO" id="GO:0051603">
    <property type="term" value="P:proteolysis involved in protein catabolic process"/>
    <property type="evidence" value="ECO:0007669"/>
    <property type="project" value="InterPro"/>
</dbReference>
<keyword evidence="3" id="KW-0645">Protease</keyword>
<evidence type="ECO:0000256" key="2">
    <source>
        <dbReference type="ARBA" id="ARBA00022490"/>
    </source>
</evidence>
<dbReference type="PROSITE" id="PS00854">
    <property type="entry name" value="PROTEASOME_BETA_1"/>
    <property type="match status" value="1"/>
</dbReference>
<comment type="subunit">
    <text evidence="9">Component of the proteasome complex.</text>
</comment>
<evidence type="ECO:0000313" key="10">
    <source>
        <dbReference type="EMBL" id="AET50720.1"/>
    </source>
</evidence>
<keyword evidence="6 9" id="KW-0647">Proteasome</keyword>
<dbReference type="GO" id="GO:0005839">
    <property type="term" value="C:proteasome core complex"/>
    <property type="evidence" value="ECO:0007669"/>
    <property type="project" value="InterPro"/>
</dbReference>
<dbReference type="PANTHER" id="PTHR32194:SF4">
    <property type="entry name" value="PROTEASOME SUBUNIT BETA TYPE-7"/>
    <property type="match status" value="1"/>
</dbReference>
<evidence type="ECO:0000256" key="9">
    <source>
        <dbReference type="RuleBase" id="RU004203"/>
    </source>
</evidence>
<evidence type="ECO:0000256" key="3">
    <source>
        <dbReference type="ARBA" id="ARBA00022670"/>
    </source>
</evidence>
<proteinExistence type="evidence at transcript level"/>
<dbReference type="PANTHER" id="PTHR32194">
    <property type="entry name" value="METALLOPROTEASE TLDD"/>
    <property type="match status" value="1"/>
</dbReference>
<dbReference type="InterPro" id="IPR001353">
    <property type="entry name" value="Proteasome_sua/b"/>
</dbReference>
<organism evidence="10">
    <name type="scientific">Eimeria tenella</name>
    <name type="common">Coccidian parasite</name>
    <dbReference type="NCBI Taxonomy" id="5802"/>
    <lineage>
        <taxon>Eukaryota</taxon>
        <taxon>Sar</taxon>
        <taxon>Alveolata</taxon>
        <taxon>Apicomplexa</taxon>
        <taxon>Conoidasida</taxon>
        <taxon>Coccidia</taxon>
        <taxon>Eucoccidiorida</taxon>
        <taxon>Eimeriorina</taxon>
        <taxon>Eimeriidae</taxon>
        <taxon>Eimeria</taxon>
    </lineage>
</organism>
<evidence type="ECO:0000256" key="6">
    <source>
        <dbReference type="ARBA" id="ARBA00022942"/>
    </source>
</evidence>
<comment type="function">
    <text evidence="9">Component of the proteasome, a multicatalytic proteinase complex which is characterized by its ability to cleave peptides with Arg, Phe, Tyr, Leu, and Glu adjacent to the leaving group at neutral or slightly basic pH. The proteasome has an ATP-dependent proteolytic activity.</text>
</comment>
<name>H9B9R0_EIMTE</name>
<keyword evidence="4" id="KW-0888">Threonine protease</keyword>
<dbReference type="CDD" id="cd03763">
    <property type="entry name" value="proteasome_beta_type_7"/>
    <property type="match status" value="1"/>
</dbReference>
<dbReference type="AlphaFoldDB" id="H9B9R0"/>
<evidence type="ECO:0000256" key="7">
    <source>
        <dbReference type="ARBA" id="ARBA00023242"/>
    </source>
</evidence>
<dbReference type="InterPro" id="IPR023333">
    <property type="entry name" value="Proteasome_suB-type"/>
</dbReference>
<dbReference type="GO" id="GO:0004298">
    <property type="term" value="F:threonine-type endopeptidase activity"/>
    <property type="evidence" value="ECO:0007669"/>
    <property type="project" value="UniProtKB-KW"/>
</dbReference>
<feature type="active site" description="Nucleophile" evidence="8">
    <location>
        <position position="61"/>
    </location>
</feature>
<comment type="subcellular location">
    <subcellularLocation>
        <location evidence="9">Cytoplasm</location>
    </subcellularLocation>
    <subcellularLocation>
        <location evidence="9">Nucleus</location>
    </subcellularLocation>
</comment>
<dbReference type="VEuPathDB" id="ToxoDB:ETH_00024345"/>
<dbReference type="Gene3D" id="3.60.20.10">
    <property type="entry name" value="Glutamine Phosphoribosylpyrophosphate, subunit 1, domain 1"/>
    <property type="match status" value="1"/>
</dbReference>
<dbReference type="InterPro" id="IPR000243">
    <property type="entry name" value="Pept_T1A_subB"/>
</dbReference>
<dbReference type="SUPFAM" id="SSF56235">
    <property type="entry name" value="N-terminal nucleophile aminohydrolases (Ntn hydrolases)"/>
    <property type="match status" value="1"/>
</dbReference>
<dbReference type="VEuPathDB" id="ToxoDB:ETH2_1564800"/>
<comment type="catalytic activity">
    <reaction evidence="1">
        <text>Cleavage of peptide bonds with very broad specificity.</text>
        <dbReference type="EC" id="3.4.25.1"/>
    </reaction>
</comment>
<comment type="similarity">
    <text evidence="9">Belongs to the peptidase T1B family.</text>
</comment>
<keyword evidence="7 9" id="KW-0539">Nucleus</keyword>
<reference evidence="10" key="1">
    <citation type="journal article" date="2012" name="BMC Genomics">
        <title>Characterisation of full-length cDNA sequences provides insights into the Eimeria tenella transcriptome.</title>
        <authorList>
            <person name="Amiruddin N."/>
            <person name="Lee X.W."/>
            <person name="Blake D.P."/>
            <person name="Suzuki Y."/>
            <person name="Tay Y.L."/>
            <person name="Lim L.S."/>
            <person name="Tomley F.M."/>
            <person name="Watanabe J."/>
            <person name="Sugimoto C."/>
            <person name="Wan K.L."/>
        </authorList>
    </citation>
    <scope>NUCLEOTIDE SEQUENCE</scope>
    <source>
        <strain evidence="10">Houghton</strain>
    </source>
</reference>
<dbReference type="EMBL" id="JN987497">
    <property type="protein sequence ID" value="AET50720.1"/>
    <property type="molecule type" value="mRNA"/>
</dbReference>
<dbReference type="InterPro" id="IPR029055">
    <property type="entry name" value="Ntn_hydrolases_N"/>
</dbReference>